<evidence type="ECO:0000313" key="2">
    <source>
        <dbReference type="Proteomes" id="UP000216063"/>
    </source>
</evidence>
<dbReference type="RefSeq" id="WP_094480354.1">
    <property type="nucleotide sequence ID" value="NZ_NOZR01000010.1"/>
</dbReference>
<organism evidence="1 2">
    <name type="scientific">Mycolicibacterium sphagni</name>
    <dbReference type="NCBI Taxonomy" id="1786"/>
    <lineage>
        <taxon>Bacteria</taxon>
        <taxon>Bacillati</taxon>
        <taxon>Actinomycetota</taxon>
        <taxon>Actinomycetes</taxon>
        <taxon>Mycobacteriales</taxon>
        <taxon>Mycobacteriaceae</taxon>
        <taxon>Mycolicibacterium</taxon>
    </lineage>
</organism>
<name>A0A255DNT9_9MYCO</name>
<dbReference type="EMBL" id="NOZR01000010">
    <property type="protein sequence ID" value="OYN78895.1"/>
    <property type="molecule type" value="Genomic_DNA"/>
</dbReference>
<sequence>MNGREKLSGSKWFTRHIQQLLADGIQYISAGAVYEAGFAAGYSKSDVGNAAHNQPIRIAAVKNGITWWCIDPNETVTYKPVREFIGDYLDALGRDVAEVDPTHFYGAADAAGIDRHTARKVLVRDSGRVESVPAHGQSKVDRIWLLKREEAS</sequence>
<dbReference type="Proteomes" id="UP000216063">
    <property type="component" value="Unassembled WGS sequence"/>
</dbReference>
<gene>
    <name evidence="1" type="ORF">CG716_13585</name>
</gene>
<keyword evidence="2" id="KW-1185">Reference proteome</keyword>
<evidence type="ECO:0000313" key="1">
    <source>
        <dbReference type="EMBL" id="OYN78895.1"/>
    </source>
</evidence>
<protein>
    <submittedName>
        <fullName evidence="1">Uncharacterized protein</fullName>
    </submittedName>
</protein>
<accession>A0A255DNT9</accession>
<comment type="caution">
    <text evidence="1">The sequence shown here is derived from an EMBL/GenBank/DDBJ whole genome shotgun (WGS) entry which is preliminary data.</text>
</comment>
<dbReference type="OrthoDB" id="3218228at2"/>
<dbReference type="AlphaFoldDB" id="A0A255DNT9"/>
<reference evidence="1 2" key="1">
    <citation type="submission" date="2017-07" db="EMBL/GenBank/DDBJ databases">
        <title>The new phylogeny of genus Mycobacterium.</title>
        <authorList>
            <person name="Tortoli E."/>
            <person name="Trovato A."/>
            <person name="Cirillo D.M."/>
        </authorList>
    </citation>
    <scope>NUCLEOTIDE SEQUENCE [LARGE SCALE GENOMIC DNA]</scope>
    <source>
        <strain evidence="1 2">ATCC 33027</strain>
    </source>
</reference>
<proteinExistence type="predicted"/>